<comment type="caution">
    <text evidence="6">The sequence shown here is derived from an EMBL/GenBank/DDBJ whole genome shotgun (WGS) entry which is preliminary data.</text>
</comment>
<gene>
    <name evidence="6" type="ORF">K6753_02425</name>
</gene>
<dbReference type="InterPro" id="IPR003439">
    <property type="entry name" value="ABC_transporter-like_ATP-bd"/>
</dbReference>
<evidence type="ECO:0000256" key="2">
    <source>
        <dbReference type="ARBA" id="ARBA00022448"/>
    </source>
</evidence>
<dbReference type="Pfam" id="PF00005">
    <property type="entry name" value="ABC_tran"/>
    <property type="match status" value="1"/>
</dbReference>
<dbReference type="PANTHER" id="PTHR46743">
    <property type="entry name" value="TEICHOIC ACIDS EXPORT ATP-BINDING PROTEIN TAGH"/>
    <property type="match status" value="1"/>
</dbReference>
<name>A0ABS7T3F0_9GAMM</name>
<dbReference type="Proteomes" id="UP001430954">
    <property type="component" value="Unassembled WGS sequence"/>
</dbReference>
<keyword evidence="4 6" id="KW-0067">ATP-binding</keyword>
<reference evidence="6 7" key="1">
    <citation type="submission" date="2021-09" db="EMBL/GenBank/DDBJ databases">
        <title>Lysobacter sp. 13A isolated from the river sediment.</title>
        <authorList>
            <person name="Liu H."/>
            <person name="Li S."/>
            <person name="Mao S."/>
        </authorList>
    </citation>
    <scope>NUCLEOTIDE SEQUENCE [LARGE SCALE GENOMIC DNA]</scope>
    <source>
        <strain evidence="6 7">13A</strain>
    </source>
</reference>
<dbReference type="CDD" id="cd03220">
    <property type="entry name" value="ABC_KpsT_Wzt"/>
    <property type="match status" value="1"/>
</dbReference>
<dbReference type="InterPro" id="IPR017871">
    <property type="entry name" value="ABC_transporter-like_CS"/>
</dbReference>
<dbReference type="EMBL" id="JAINZW010000001">
    <property type="protein sequence ID" value="MBZ4038392.1"/>
    <property type="molecule type" value="Genomic_DNA"/>
</dbReference>
<sequence>MAASIKVTGATVQVPYYVQPEQKRGGWLATLVNAAAAVPKRQFATLLQDITFEANEGDRIALVGRNGAGKTTLLRALTGAFRPTQGAVAVTGSRQALLNMSIGFNPEATLVENIFLRATAMGIPAVQVRELVDPILDFAELRDVASRRLLTLSSGQKMRLGFAIATSVRSDIMLLDEWFGTGDIYFVKKARARLTDHVEGSKIVVVASHNQTLTKRLCNKGLVLDQGQIAFYGPLDAAVREYEKLNSIRQRGASVAERATRAATSAGSNQHAT</sequence>
<dbReference type="GO" id="GO:0005524">
    <property type="term" value="F:ATP binding"/>
    <property type="evidence" value="ECO:0007669"/>
    <property type="project" value="UniProtKB-KW"/>
</dbReference>
<dbReference type="InterPro" id="IPR003593">
    <property type="entry name" value="AAA+_ATPase"/>
</dbReference>
<evidence type="ECO:0000256" key="3">
    <source>
        <dbReference type="ARBA" id="ARBA00022741"/>
    </source>
</evidence>
<keyword evidence="2" id="KW-0813">Transport</keyword>
<dbReference type="InterPro" id="IPR015860">
    <property type="entry name" value="ABC_transpr_TagH-like"/>
</dbReference>
<accession>A0ABS7T3F0</accession>
<feature type="domain" description="ABC transporter" evidence="5">
    <location>
        <begin position="29"/>
        <end position="251"/>
    </location>
</feature>
<dbReference type="PROSITE" id="PS50893">
    <property type="entry name" value="ABC_TRANSPORTER_2"/>
    <property type="match status" value="1"/>
</dbReference>
<dbReference type="SMART" id="SM00382">
    <property type="entry name" value="AAA"/>
    <property type="match status" value="1"/>
</dbReference>
<dbReference type="InterPro" id="IPR050683">
    <property type="entry name" value="Bact_Polysacc_Export_ATP-bd"/>
</dbReference>
<protein>
    <submittedName>
        <fullName evidence="6">ABC transporter ATP-binding protein</fullName>
    </submittedName>
</protein>
<keyword evidence="7" id="KW-1185">Reference proteome</keyword>
<evidence type="ECO:0000259" key="5">
    <source>
        <dbReference type="PROSITE" id="PS50893"/>
    </source>
</evidence>
<keyword evidence="3" id="KW-0547">Nucleotide-binding</keyword>
<dbReference type="PROSITE" id="PS00211">
    <property type="entry name" value="ABC_TRANSPORTER_1"/>
    <property type="match status" value="1"/>
</dbReference>
<evidence type="ECO:0000313" key="6">
    <source>
        <dbReference type="EMBL" id="MBZ4038392.1"/>
    </source>
</evidence>
<proteinExistence type="inferred from homology"/>
<dbReference type="InterPro" id="IPR027417">
    <property type="entry name" value="P-loop_NTPase"/>
</dbReference>
<evidence type="ECO:0000256" key="1">
    <source>
        <dbReference type="ARBA" id="ARBA00005417"/>
    </source>
</evidence>
<dbReference type="SUPFAM" id="SSF52540">
    <property type="entry name" value="P-loop containing nucleoside triphosphate hydrolases"/>
    <property type="match status" value="1"/>
</dbReference>
<dbReference type="PANTHER" id="PTHR46743:SF2">
    <property type="entry name" value="TEICHOIC ACIDS EXPORT ATP-BINDING PROTEIN TAGH"/>
    <property type="match status" value="1"/>
</dbReference>
<dbReference type="RefSeq" id="WP_223674579.1">
    <property type="nucleotide sequence ID" value="NZ_JAINZW010000001.1"/>
</dbReference>
<dbReference type="Gene3D" id="3.40.50.300">
    <property type="entry name" value="P-loop containing nucleotide triphosphate hydrolases"/>
    <property type="match status" value="1"/>
</dbReference>
<evidence type="ECO:0000256" key="4">
    <source>
        <dbReference type="ARBA" id="ARBA00022840"/>
    </source>
</evidence>
<organism evidence="6 7">
    <name type="scientific">Novilysobacter selenitireducens</name>
    <dbReference type="NCBI Taxonomy" id="2872639"/>
    <lineage>
        <taxon>Bacteria</taxon>
        <taxon>Pseudomonadati</taxon>
        <taxon>Pseudomonadota</taxon>
        <taxon>Gammaproteobacteria</taxon>
        <taxon>Lysobacterales</taxon>
        <taxon>Lysobacteraceae</taxon>
        <taxon>Novilysobacter</taxon>
    </lineage>
</organism>
<comment type="similarity">
    <text evidence="1">Belongs to the ABC transporter superfamily.</text>
</comment>
<evidence type="ECO:0000313" key="7">
    <source>
        <dbReference type="Proteomes" id="UP001430954"/>
    </source>
</evidence>